<reference evidence="1 2" key="1">
    <citation type="submission" date="2020-12" db="EMBL/GenBank/DDBJ databases">
        <title>Genomic characterization of four novel bacteriophages infecting Klebsiella pneumoniae.</title>
        <authorList>
            <person name="Estrada Bonilla B."/>
            <person name="Costa A.R."/>
            <person name="van Rossum T."/>
            <person name="Hagedoorn S."/>
            <person name="Wallinga H."/>
            <person name="Xiao M."/>
            <person name="Song W."/>
            <person name="Haas P.-J."/>
            <person name="Nobrega F.L."/>
            <person name="Brouns S.J.J."/>
        </authorList>
    </citation>
    <scope>NUCLEOTIDE SEQUENCE [LARGE SCALE GENOMIC DNA]</scope>
</reference>
<name>A0A7U0GBG4_9CAUD</name>
<evidence type="ECO:0000313" key="2">
    <source>
        <dbReference type="Proteomes" id="UP000596381"/>
    </source>
</evidence>
<dbReference type="InterPro" id="IPR057701">
    <property type="entry name" value="DUF7941"/>
</dbReference>
<protein>
    <submittedName>
        <fullName evidence="1">Putative virion structural protein</fullName>
    </submittedName>
</protein>
<sequence length="280" mass="31135">MAAANGYYNKPTDELVFDLIKEANPDSDFTQDQVRLTNFTENTNGDTARNTVGKLMAIPGMGREGEVTLTWNRPNLAQIFSDVQVYVSASNKFKKSDLLAEINLNFGFQLAAEDIYDEVLNLSTVPTVTQLRVRPTCPAFTGILEVNIGDPKKAIDTVIRNTDLAGLAYPTNQSVKIQGPLYLYAQDYTYDADNMQRFGYGDLIEGELLTILNRKSPDQWVNTPTPAEWNMAGATVWYNGLTSSAPVYVNTNYERCVVIHLDTTLCTNVAGHLILHYNLS</sequence>
<proteinExistence type="predicted"/>
<organism evidence="1 2">
    <name type="scientific">Klebsiella phage vB_KpM_FBKp24</name>
    <dbReference type="NCBI Taxonomy" id="2801834"/>
    <lineage>
        <taxon>Viruses</taxon>
        <taxon>Duplodnaviria</taxon>
        <taxon>Heunggongvirae</taxon>
        <taxon>Uroviricota</taxon>
        <taxon>Caudoviricetes</taxon>
        <taxon>Chimalliviridae</taxon>
        <taxon>Maaswegvirus</taxon>
        <taxon>Maaswegvirus Kp24</taxon>
    </lineage>
</organism>
<dbReference type="Pfam" id="PF25613">
    <property type="entry name" value="DUF7941"/>
    <property type="match status" value="1"/>
</dbReference>
<dbReference type="Proteomes" id="UP000596381">
    <property type="component" value="Segment"/>
</dbReference>
<accession>A0A7U0GBG4</accession>
<dbReference type="EMBL" id="MW394391">
    <property type="protein sequence ID" value="QQV92093.1"/>
    <property type="molecule type" value="Genomic_DNA"/>
</dbReference>
<keyword evidence="2" id="KW-1185">Reference proteome</keyword>
<gene>
    <name evidence="1" type="ORF">vBKpMFBKp24_366</name>
</gene>
<evidence type="ECO:0000313" key="1">
    <source>
        <dbReference type="EMBL" id="QQV92093.1"/>
    </source>
</evidence>